<evidence type="ECO:0000313" key="2">
    <source>
        <dbReference type="Proteomes" id="UP001179181"/>
    </source>
</evidence>
<dbReference type="RefSeq" id="WP_167277143.1">
    <property type="nucleotide sequence ID" value="NZ_JAASQJ010000008.1"/>
</dbReference>
<sequence>MINGAPGSSVSKELSVASGDRLAIATMYGFSNDWFFTSVDNGVDPAQKGDISSSIKLYDNGTALDQFPGGGLTQFNLAVTPLAESKPIAAVPNPNPYTTLPAISDFIKVTIK</sequence>
<evidence type="ECO:0000313" key="1">
    <source>
        <dbReference type="EMBL" id="NIJ56135.1"/>
    </source>
</evidence>
<evidence type="ECO:0008006" key="3">
    <source>
        <dbReference type="Google" id="ProtNLM"/>
    </source>
</evidence>
<name>A0ABX0UWD8_9BACT</name>
<protein>
    <recommendedName>
        <fullName evidence="3">Spondin_N</fullName>
    </recommendedName>
</protein>
<proteinExistence type="predicted"/>
<dbReference type="NCBIfam" id="NF038123">
    <property type="entry name" value="NF038123_dom"/>
    <property type="match status" value="1"/>
</dbReference>
<gene>
    <name evidence="1" type="ORF">FHS68_005333</name>
</gene>
<dbReference type="Proteomes" id="UP001179181">
    <property type="component" value="Unassembled WGS sequence"/>
</dbReference>
<dbReference type="Gene3D" id="2.60.40.2130">
    <property type="entry name" value="F-spondin domain"/>
    <property type="match status" value="1"/>
</dbReference>
<keyword evidence="2" id="KW-1185">Reference proteome</keyword>
<dbReference type="InterPro" id="IPR038678">
    <property type="entry name" value="Spondin_N_sf"/>
</dbReference>
<accession>A0ABX0UWD8</accession>
<reference evidence="1 2" key="1">
    <citation type="submission" date="2020-03" db="EMBL/GenBank/DDBJ databases">
        <title>Genomic Encyclopedia of Type Strains, Phase IV (KMG-IV): sequencing the most valuable type-strain genomes for metagenomic binning, comparative biology and taxonomic classification.</title>
        <authorList>
            <person name="Goeker M."/>
        </authorList>
    </citation>
    <scope>NUCLEOTIDE SEQUENCE [LARGE SCALE GENOMIC DNA]</scope>
    <source>
        <strain evidence="1 2">DSM 102865</strain>
    </source>
</reference>
<comment type="caution">
    <text evidence="1">The sequence shown here is derived from an EMBL/GenBank/DDBJ whole genome shotgun (WGS) entry which is preliminary data.</text>
</comment>
<dbReference type="InterPro" id="IPR009465">
    <property type="entry name" value="Spondin_N"/>
</dbReference>
<organism evidence="1 2">
    <name type="scientific">Dyadobacter arcticus</name>
    <dbReference type="NCBI Taxonomy" id="1078754"/>
    <lineage>
        <taxon>Bacteria</taxon>
        <taxon>Pseudomonadati</taxon>
        <taxon>Bacteroidota</taxon>
        <taxon>Cytophagia</taxon>
        <taxon>Cytophagales</taxon>
        <taxon>Spirosomataceae</taxon>
        <taxon>Dyadobacter</taxon>
    </lineage>
</organism>
<dbReference type="EMBL" id="JAASQJ010000008">
    <property type="protein sequence ID" value="NIJ56135.1"/>
    <property type="molecule type" value="Genomic_DNA"/>
</dbReference>